<dbReference type="Gene3D" id="1.25.40.10">
    <property type="entry name" value="Tetratricopeptide repeat domain"/>
    <property type="match status" value="2"/>
</dbReference>
<dbReference type="InterPro" id="IPR019734">
    <property type="entry name" value="TPR_rpt"/>
</dbReference>
<keyword evidence="1" id="KW-0802">TPR repeat</keyword>
<evidence type="ECO:0000313" key="3">
    <source>
        <dbReference type="Proteomes" id="UP001470230"/>
    </source>
</evidence>
<accession>A0ABR2L4A4</accession>
<dbReference type="EMBL" id="JAPFFF010000002">
    <property type="protein sequence ID" value="KAK8897080.1"/>
    <property type="molecule type" value="Genomic_DNA"/>
</dbReference>
<proteinExistence type="predicted"/>
<dbReference type="InterPro" id="IPR011990">
    <property type="entry name" value="TPR-like_helical_dom_sf"/>
</dbReference>
<protein>
    <submittedName>
        <fullName evidence="2">Uncharacterized protein</fullName>
    </submittedName>
</protein>
<dbReference type="PANTHER" id="PTHR45011:SF1">
    <property type="entry name" value="DAP3-BINDING CELL DEATH ENHANCER 1"/>
    <property type="match status" value="1"/>
</dbReference>
<dbReference type="PROSITE" id="PS50005">
    <property type="entry name" value="TPR"/>
    <property type="match status" value="1"/>
</dbReference>
<evidence type="ECO:0000256" key="1">
    <source>
        <dbReference type="PROSITE-ProRule" id="PRU00339"/>
    </source>
</evidence>
<evidence type="ECO:0000313" key="2">
    <source>
        <dbReference type="EMBL" id="KAK8897080.1"/>
    </source>
</evidence>
<dbReference type="InterPro" id="IPR006597">
    <property type="entry name" value="Sel1-like"/>
</dbReference>
<dbReference type="SUPFAM" id="SSF81901">
    <property type="entry name" value="HCP-like"/>
    <property type="match status" value="3"/>
</dbReference>
<feature type="repeat" description="TPR" evidence="1">
    <location>
        <begin position="196"/>
        <end position="229"/>
    </location>
</feature>
<dbReference type="Pfam" id="PF08238">
    <property type="entry name" value="Sel1"/>
    <property type="match status" value="9"/>
</dbReference>
<dbReference type="PANTHER" id="PTHR45011">
    <property type="entry name" value="DAP3-BINDING CELL DEATH ENHANCER 1"/>
    <property type="match status" value="1"/>
</dbReference>
<comment type="caution">
    <text evidence="2">The sequence shown here is derived from an EMBL/GenBank/DDBJ whole genome shotgun (WGS) entry which is preliminary data.</text>
</comment>
<dbReference type="InterPro" id="IPR052748">
    <property type="entry name" value="ISR_Activator"/>
</dbReference>
<dbReference type="Proteomes" id="UP001470230">
    <property type="component" value="Unassembled WGS sequence"/>
</dbReference>
<gene>
    <name evidence="2" type="ORF">M9Y10_015014</name>
</gene>
<organism evidence="2 3">
    <name type="scientific">Tritrichomonas musculus</name>
    <dbReference type="NCBI Taxonomy" id="1915356"/>
    <lineage>
        <taxon>Eukaryota</taxon>
        <taxon>Metamonada</taxon>
        <taxon>Parabasalia</taxon>
        <taxon>Tritrichomonadida</taxon>
        <taxon>Tritrichomonadidae</taxon>
        <taxon>Tritrichomonas</taxon>
    </lineage>
</organism>
<name>A0ABR2L4A4_9EUKA</name>
<dbReference type="SMART" id="SM00671">
    <property type="entry name" value="SEL1"/>
    <property type="match status" value="9"/>
</dbReference>
<keyword evidence="3" id="KW-1185">Reference proteome</keyword>
<reference evidence="2 3" key="1">
    <citation type="submission" date="2024-04" db="EMBL/GenBank/DDBJ databases">
        <title>Tritrichomonas musculus Genome.</title>
        <authorList>
            <person name="Alves-Ferreira E."/>
            <person name="Grigg M."/>
            <person name="Lorenzi H."/>
            <person name="Galac M."/>
        </authorList>
    </citation>
    <scope>NUCLEOTIDE SEQUENCE [LARGE SCALE GENOMIC DNA]</scope>
    <source>
        <strain evidence="2 3">EAF2021</strain>
    </source>
</reference>
<sequence length="443" mass="49330">MISCQTEDEAKSYLQLAIEISQKKDASPEELTKAAAYLKSSADFGLNEAQYVYGLWLLLGKSDCVTKDESKAAHYFKLSADSGNANSQYNVGLCYLTGKGTQIDPKEALHYFELAAEQGHVQSQFKAGEMYRDSLGTTDKNGNERKSAFYFKDAADRGLAAAQAEYAKCLRDGFGVRKNPTEARKYFILSANQKNHDSEFNLGVIYLNEGDIRSALPYFERAANGGNHHAQMSLSKLYDQGIGVESDSSLSYKYLKMAADSGSSEAEYFLGFCLKQGKYKRECSCENVSEVDLANRYFKMAADNGFVHAQLSVAEDCKEKGDIENAIKYYSLAVSQNNPVAKFMLGVLLLENGKESQGAVLVQSGADDHIGEAQLTYAKYLLKKIAKKEDEEKFVYYLKAAADNNNREAIELYIQCLENGFCVEKNIKEAQRYHEKLLSLPTH</sequence>